<evidence type="ECO:0000256" key="5">
    <source>
        <dbReference type="ARBA" id="ARBA00023163"/>
    </source>
</evidence>
<evidence type="ECO:0000256" key="2">
    <source>
        <dbReference type="ARBA" id="ARBA00009814"/>
    </source>
</evidence>
<keyword evidence="4 8" id="KW-0805">Transcription regulation</keyword>
<comment type="subcellular location">
    <subcellularLocation>
        <location evidence="1 8">Nucleus</location>
    </subcellularLocation>
</comment>
<evidence type="ECO:0000313" key="10">
    <source>
        <dbReference type="Proteomes" id="UP000433876"/>
    </source>
</evidence>
<evidence type="ECO:0000256" key="4">
    <source>
        <dbReference type="ARBA" id="ARBA00023015"/>
    </source>
</evidence>
<dbReference type="Pfam" id="PF09637">
    <property type="entry name" value="Med18"/>
    <property type="match status" value="1"/>
</dbReference>
<evidence type="ECO:0000256" key="1">
    <source>
        <dbReference type="ARBA" id="ARBA00004123"/>
    </source>
</evidence>
<dbReference type="GO" id="GO:0070847">
    <property type="term" value="C:core mediator complex"/>
    <property type="evidence" value="ECO:0007669"/>
    <property type="project" value="TreeGrafter"/>
</dbReference>
<dbReference type="PANTHER" id="PTHR13321:SF2">
    <property type="entry name" value="MEDIATOR OF RNA POLYMERASE II TRANSCRIPTION SUBUNIT 18"/>
    <property type="match status" value="1"/>
</dbReference>
<dbReference type="GO" id="GO:0006357">
    <property type="term" value="P:regulation of transcription by RNA polymerase II"/>
    <property type="evidence" value="ECO:0007669"/>
    <property type="project" value="InterPro"/>
</dbReference>
<organism evidence="9 10">
    <name type="scientific">Sordaria macrospora</name>
    <dbReference type="NCBI Taxonomy" id="5147"/>
    <lineage>
        <taxon>Eukaryota</taxon>
        <taxon>Fungi</taxon>
        <taxon>Dikarya</taxon>
        <taxon>Ascomycota</taxon>
        <taxon>Pezizomycotina</taxon>
        <taxon>Sordariomycetes</taxon>
        <taxon>Sordariomycetidae</taxon>
        <taxon>Sordariales</taxon>
        <taxon>Sordariaceae</taxon>
        <taxon>Sordaria</taxon>
    </lineage>
</organism>
<sequence length="279" mass="32314">MPVEAVLTTVVPAADIDKARSILHGITETRDVAHRFHRVRHVRRLDLSIRGIPIIKSLQSQNPKPETLPQWQDLHSTLSRQQYLLTERVDITQEVLAAMAAGQPVPMSEQTQNGERILRFNDFPDPPNPRVPQTVMQRKQFDIREPGPLLEQHLADSGFSVYSEHIEETYHWWHNNNLEFVLWRQFKDLPDHPQPSPLVHAPDQPNWLVPDLSKLEPISPFWMCFVRAVVDATPVDKMAERMAEAHGRLGAVEQQLEGVYRFMVFDRRAFDTRYQGDDE</sequence>
<evidence type="ECO:0000313" key="9">
    <source>
        <dbReference type="EMBL" id="KAA8628588.1"/>
    </source>
</evidence>
<dbReference type="Gene3D" id="2.40.320.10">
    <property type="entry name" value="Hypothetical Protein Pfu-838710-001"/>
    <property type="match status" value="1"/>
</dbReference>
<proteinExistence type="inferred from homology"/>
<keyword evidence="6 8" id="KW-0539">Nucleus</keyword>
<dbReference type="AlphaFoldDB" id="A0A8S8ZHE7"/>
<dbReference type="OMA" id="MHEIFLT"/>
<evidence type="ECO:0000256" key="6">
    <source>
        <dbReference type="ARBA" id="ARBA00023242"/>
    </source>
</evidence>
<dbReference type="InterPro" id="IPR019095">
    <property type="entry name" value="Mediator_Med18"/>
</dbReference>
<dbReference type="GO" id="GO:0016592">
    <property type="term" value="C:mediator complex"/>
    <property type="evidence" value="ECO:0007669"/>
    <property type="project" value="InterPro"/>
</dbReference>
<keyword evidence="8" id="KW-0010">Activator</keyword>
<dbReference type="GO" id="GO:0003712">
    <property type="term" value="F:transcription coregulator activity"/>
    <property type="evidence" value="ECO:0007669"/>
    <property type="project" value="InterPro"/>
</dbReference>
<comment type="similarity">
    <text evidence="2 8">Belongs to the Mediator complex subunit 18 family.</text>
</comment>
<name>A0A8S8ZHE7_SORMA</name>
<evidence type="ECO:0000256" key="8">
    <source>
        <dbReference type="RuleBase" id="RU364150"/>
    </source>
</evidence>
<comment type="function">
    <text evidence="8">Component of the Mediator complex, a coactivator involved in the regulated transcription of nearly all RNA polymerase II-dependent genes. Mediator functions as a bridge to convey information from gene-specific regulatory proteins to the basal RNA polymerase II transcription machinery. Mediator is recruited to promoters by direct interactions with regulatory proteins and serves as a scaffold for the assembly of a functional preinitiation complex with RNA polymerase II and the general transcription factors.</text>
</comment>
<reference evidence="9 10" key="1">
    <citation type="submission" date="2017-07" db="EMBL/GenBank/DDBJ databases">
        <title>Genome sequence of the Sordaria macrospora wild type strain R19027.</title>
        <authorList>
            <person name="Nowrousian M."/>
            <person name="Teichert I."/>
            <person name="Kueck U."/>
        </authorList>
    </citation>
    <scope>NUCLEOTIDE SEQUENCE [LARGE SCALE GENOMIC DNA]</scope>
    <source>
        <strain evidence="9 10">R19027</strain>
        <tissue evidence="9">Mycelium</tissue>
    </source>
</reference>
<comment type="caution">
    <text evidence="9">The sequence shown here is derived from an EMBL/GenBank/DDBJ whole genome shotgun (WGS) entry which is preliminary data.</text>
</comment>
<dbReference type="GO" id="GO:0006369">
    <property type="term" value="P:termination of RNA polymerase II transcription"/>
    <property type="evidence" value="ECO:0007669"/>
    <property type="project" value="TreeGrafter"/>
</dbReference>
<keyword evidence="5 8" id="KW-0804">Transcription</keyword>
<protein>
    <recommendedName>
        <fullName evidence="3 8">Mediator of RNA polymerase II transcription subunit 18</fullName>
    </recommendedName>
    <alternativeName>
        <fullName evidence="7 8">Mediator complex subunit 18</fullName>
    </alternativeName>
</protein>
<dbReference type="EMBL" id="NMPR01000174">
    <property type="protein sequence ID" value="KAA8628588.1"/>
    <property type="molecule type" value="Genomic_DNA"/>
</dbReference>
<dbReference type="PANTHER" id="PTHR13321">
    <property type="entry name" value="MEDIATOR OF RNA POLYMERASE II TRANSCRIPTION, SUBUNIT 18"/>
    <property type="match status" value="1"/>
</dbReference>
<accession>A0A8S8ZHE7</accession>
<dbReference type="VEuPathDB" id="FungiDB:SMAC_08913"/>
<comment type="subunit">
    <text evidence="8">Component of the Mediator complex.</text>
</comment>
<evidence type="ECO:0000256" key="3">
    <source>
        <dbReference type="ARBA" id="ARBA00019612"/>
    </source>
</evidence>
<dbReference type="Proteomes" id="UP000433876">
    <property type="component" value="Unassembled WGS sequence"/>
</dbReference>
<gene>
    <name evidence="8" type="primary">MED18</name>
    <name evidence="9" type="ORF">SMACR_08913</name>
</gene>
<evidence type="ECO:0000256" key="7">
    <source>
        <dbReference type="ARBA" id="ARBA00032012"/>
    </source>
</evidence>